<dbReference type="EMBL" id="GEDC01025377">
    <property type="protein sequence ID" value="JAS11921.1"/>
    <property type="molecule type" value="Transcribed_RNA"/>
</dbReference>
<feature type="domain" description="RRM" evidence="7">
    <location>
        <begin position="522"/>
        <end position="633"/>
    </location>
</feature>
<name>A0A1B6CES8_9HEMI</name>
<dbReference type="EMBL" id="GEDC01006773">
    <property type="protein sequence ID" value="JAS30525.1"/>
    <property type="molecule type" value="Transcribed_RNA"/>
</dbReference>
<comment type="subcellular location">
    <subcellularLocation>
        <location evidence="1">Nucleus</location>
    </subcellularLocation>
</comment>
<dbReference type="PANTHER" id="PTHR48039:SF5">
    <property type="entry name" value="RNA-BINDING PROTEIN 28"/>
    <property type="match status" value="1"/>
</dbReference>
<evidence type="ECO:0000256" key="1">
    <source>
        <dbReference type="ARBA" id="ARBA00004123"/>
    </source>
</evidence>
<dbReference type="InterPro" id="IPR000504">
    <property type="entry name" value="RRM_dom"/>
</dbReference>
<evidence type="ECO:0000313" key="9">
    <source>
        <dbReference type="EMBL" id="JAS30525.1"/>
    </source>
</evidence>
<keyword evidence="3 5" id="KW-0694">RNA-binding</keyword>
<dbReference type="SUPFAM" id="SSF54928">
    <property type="entry name" value="RNA-binding domain, RBD"/>
    <property type="match status" value="3"/>
</dbReference>
<protein>
    <recommendedName>
        <fullName evidence="7">RRM domain-containing protein</fullName>
    </recommendedName>
</protein>
<proteinExistence type="predicted"/>
<gene>
    <name evidence="9" type="ORF">g.6659</name>
    <name evidence="8" type="ORF">g.6660</name>
</gene>
<evidence type="ECO:0000256" key="2">
    <source>
        <dbReference type="ARBA" id="ARBA00022737"/>
    </source>
</evidence>
<feature type="region of interest" description="Disordered" evidence="6">
    <location>
        <begin position="713"/>
        <end position="735"/>
    </location>
</feature>
<feature type="compositionally biased region" description="Polar residues" evidence="6">
    <location>
        <begin position="319"/>
        <end position="333"/>
    </location>
</feature>
<dbReference type="Pfam" id="PF00076">
    <property type="entry name" value="RRM_1"/>
    <property type="match status" value="4"/>
</dbReference>
<evidence type="ECO:0000313" key="8">
    <source>
        <dbReference type="EMBL" id="JAS11921.1"/>
    </source>
</evidence>
<feature type="region of interest" description="Disordered" evidence="6">
    <location>
        <begin position="310"/>
        <end position="372"/>
    </location>
</feature>
<dbReference type="GO" id="GO:0005730">
    <property type="term" value="C:nucleolus"/>
    <property type="evidence" value="ECO:0007669"/>
    <property type="project" value="TreeGrafter"/>
</dbReference>
<evidence type="ECO:0000256" key="5">
    <source>
        <dbReference type="PROSITE-ProRule" id="PRU00176"/>
    </source>
</evidence>
<dbReference type="CDD" id="cd12416">
    <property type="entry name" value="RRM4_RBM28_like"/>
    <property type="match status" value="1"/>
</dbReference>
<reference evidence="8" key="1">
    <citation type="submission" date="2015-12" db="EMBL/GenBank/DDBJ databases">
        <title>De novo transcriptome assembly of four potential Pierce s Disease insect vectors from Arizona vineyards.</title>
        <authorList>
            <person name="Tassone E.E."/>
        </authorList>
    </citation>
    <scope>NUCLEOTIDE SEQUENCE</scope>
</reference>
<feature type="compositionally biased region" description="Acidic residues" evidence="6">
    <location>
        <begin position="334"/>
        <end position="349"/>
    </location>
</feature>
<keyword evidence="2" id="KW-0677">Repeat</keyword>
<dbReference type="GO" id="GO:0003729">
    <property type="term" value="F:mRNA binding"/>
    <property type="evidence" value="ECO:0007669"/>
    <property type="project" value="TreeGrafter"/>
</dbReference>
<dbReference type="CDD" id="cd12414">
    <property type="entry name" value="RRM2_RBM28_like"/>
    <property type="match status" value="1"/>
</dbReference>
<dbReference type="InterPro" id="IPR035979">
    <property type="entry name" value="RBD_domain_sf"/>
</dbReference>
<accession>A0A1B6CES8</accession>
<feature type="domain" description="RRM" evidence="7">
    <location>
        <begin position="199"/>
        <end position="276"/>
    </location>
</feature>
<keyword evidence="4" id="KW-0539">Nucleus</keyword>
<dbReference type="Gene3D" id="3.30.70.330">
    <property type="match status" value="4"/>
</dbReference>
<organism evidence="8">
    <name type="scientific">Clastoptera arizonana</name>
    <name type="common">Arizona spittle bug</name>
    <dbReference type="NCBI Taxonomy" id="38151"/>
    <lineage>
        <taxon>Eukaryota</taxon>
        <taxon>Metazoa</taxon>
        <taxon>Ecdysozoa</taxon>
        <taxon>Arthropoda</taxon>
        <taxon>Hexapoda</taxon>
        <taxon>Insecta</taxon>
        <taxon>Pterygota</taxon>
        <taxon>Neoptera</taxon>
        <taxon>Paraneoptera</taxon>
        <taxon>Hemiptera</taxon>
        <taxon>Auchenorrhyncha</taxon>
        <taxon>Cercopoidea</taxon>
        <taxon>Clastopteridae</taxon>
        <taxon>Clastoptera</taxon>
    </lineage>
</organism>
<evidence type="ECO:0000259" key="7">
    <source>
        <dbReference type="PROSITE" id="PS50102"/>
    </source>
</evidence>
<dbReference type="PANTHER" id="PTHR48039">
    <property type="entry name" value="RNA-BINDING MOTIF PROTEIN 14B"/>
    <property type="match status" value="1"/>
</dbReference>
<sequence length="762" mass="87536">MMKFHKHNKSKKHKFGKKDKKEFKLLNKRGRLIIRNLPFKCSENSVKEHFSPFGKIIDINLLKRNDGNFMGCGFVEFETRLDADRAIKSLNGKVFLGRPIYIERAVARDRFGHVKEDDMNDDDKLLEEEYIKEEIVEVKEESDDIKPDISDLDSSSLKIKEEILTSDENSDDSDQESCLEDENVDKVISNKKSKNLKRARLIIRNLSFKSSEDKLKEYFEKFGKVVDVQLLRKDDNKLVGCGFVQFSSKQSAAKALFHTSGKPFLDRVIIVDWAVSKNKFENVNKLGEVKLEDDKDHKVKIKESFNSDNIKTENDSDVDSNLNSLTDSESSVDQGDDNENEEYESEDEEKSSNQNQHKVKKEEEKSRFESNDVSEGKTVFLKNVPFSVTNEELKKCMQQFGPVYYALVCVDKLTEHSKGTAFVKFKDVKSAEKCLSSGTELTIKGVVLDPHPALRRSDLSCKQQNEMKQKDNRNLYLVKEGVILAGTQAALGVSQSDMQRRLQLEQWKTQMLRNLNMFVSRGRLIVHNLPPSYDDAKLRNLFKKHAGPKAVIREARVMKDLKNVNEKGIGLSKGHGFVSFTEHADALHALRAINNNPDIFSPSKRPIVAFSIENRAVLNAKTKRAMKSKLNNPLYKGYQPEKIKIQPMENQLMNTVSDLEINKTESKYAGTTAIVGSKKLRTKFNLKNEAAVHLKMSKKLKLRRKIKKRLERNKREFVSKQKTKDQPLPSKKKVDKNEDNFMKICKKYNKKLSVGKAKWYEI</sequence>
<feature type="compositionally biased region" description="Basic and acidic residues" evidence="6">
    <location>
        <begin position="713"/>
        <end position="725"/>
    </location>
</feature>
<dbReference type="AlphaFoldDB" id="A0A1B6CES8"/>
<dbReference type="InterPro" id="IPR051945">
    <property type="entry name" value="RRM_MRD1_RNA_proc_ribogen"/>
</dbReference>
<evidence type="ECO:0000256" key="6">
    <source>
        <dbReference type="SAM" id="MobiDB-lite"/>
    </source>
</evidence>
<feature type="compositionally biased region" description="Basic and acidic residues" evidence="6">
    <location>
        <begin position="360"/>
        <end position="370"/>
    </location>
</feature>
<dbReference type="InterPro" id="IPR012677">
    <property type="entry name" value="Nucleotide-bd_a/b_plait_sf"/>
</dbReference>
<evidence type="ECO:0000256" key="3">
    <source>
        <dbReference type="ARBA" id="ARBA00022884"/>
    </source>
</evidence>
<feature type="domain" description="RRM" evidence="7">
    <location>
        <begin position="30"/>
        <end position="107"/>
    </location>
</feature>
<dbReference type="SMART" id="SM00360">
    <property type="entry name" value="RRM"/>
    <property type="match status" value="4"/>
</dbReference>
<dbReference type="PROSITE" id="PS50102">
    <property type="entry name" value="RRM"/>
    <property type="match status" value="4"/>
</dbReference>
<dbReference type="FunFam" id="3.30.70.330:FF:000182">
    <property type="entry name" value="RNA-binding motif protein 28"/>
    <property type="match status" value="1"/>
</dbReference>
<feature type="domain" description="RRM" evidence="7">
    <location>
        <begin position="377"/>
        <end position="455"/>
    </location>
</feature>
<evidence type="ECO:0000256" key="4">
    <source>
        <dbReference type="ARBA" id="ARBA00023242"/>
    </source>
</evidence>